<feature type="region of interest" description="Disordered" evidence="1">
    <location>
        <begin position="785"/>
        <end position="943"/>
    </location>
</feature>
<dbReference type="AlphaFoldDB" id="A0A6B2KX07"/>
<dbReference type="SUPFAM" id="SSF53300">
    <property type="entry name" value="vWA-like"/>
    <property type="match status" value="1"/>
</dbReference>
<dbReference type="Pfam" id="PF13768">
    <property type="entry name" value="VWA_3"/>
    <property type="match status" value="1"/>
</dbReference>
<feature type="domain" description="VIT" evidence="3">
    <location>
        <begin position="1"/>
        <end position="124"/>
    </location>
</feature>
<dbReference type="InterPro" id="IPR013694">
    <property type="entry name" value="VIT"/>
</dbReference>
<dbReference type="SMART" id="SM00609">
    <property type="entry name" value="VIT"/>
    <property type="match status" value="1"/>
</dbReference>
<evidence type="ECO:0000259" key="2">
    <source>
        <dbReference type="PROSITE" id="PS50234"/>
    </source>
</evidence>
<evidence type="ECO:0000313" key="4">
    <source>
        <dbReference type="EMBL" id="NDV29187.1"/>
    </source>
</evidence>
<feature type="compositionally biased region" description="Pro residues" evidence="1">
    <location>
        <begin position="785"/>
        <end position="805"/>
    </location>
</feature>
<dbReference type="SMART" id="SM00327">
    <property type="entry name" value="VWA"/>
    <property type="match status" value="1"/>
</dbReference>
<protein>
    <recommendedName>
        <fullName evidence="5">VWFA domain-containing protein</fullName>
    </recommendedName>
</protein>
<feature type="region of interest" description="Disordered" evidence="1">
    <location>
        <begin position="738"/>
        <end position="758"/>
    </location>
</feature>
<dbReference type="EMBL" id="GIBP01000218">
    <property type="protein sequence ID" value="NDV29187.1"/>
    <property type="molecule type" value="Transcribed_RNA"/>
</dbReference>
<dbReference type="InterPro" id="IPR002035">
    <property type="entry name" value="VWF_A"/>
</dbReference>
<feature type="domain" description="VWFA" evidence="2">
    <location>
        <begin position="308"/>
        <end position="496"/>
    </location>
</feature>
<dbReference type="PANTHER" id="PTHR45737:SF6">
    <property type="entry name" value="VON WILLEBRAND FACTOR A DOMAIN-CONTAINING PROTEIN 5A"/>
    <property type="match status" value="1"/>
</dbReference>
<dbReference type="Pfam" id="PF08487">
    <property type="entry name" value="VIT"/>
    <property type="match status" value="1"/>
</dbReference>
<reference evidence="4" key="1">
    <citation type="journal article" date="2020" name="J. Eukaryot. Microbiol.">
        <title>De novo Sequencing, Assembly and Annotation of the Transcriptome for the Free-Living Testate Amoeba Arcella intermedia.</title>
        <authorList>
            <person name="Ribeiro G.M."/>
            <person name="Porfirio-Sousa A.L."/>
            <person name="Maurer-Alcala X.X."/>
            <person name="Katz L.A."/>
            <person name="Lahr D.J.G."/>
        </authorList>
    </citation>
    <scope>NUCLEOTIDE SEQUENCE</scope>
</reference>
<name>A0A6B2KX07_9EUKA</name>
<evidence type="ECO:0000256" key="1">
    <source>
        <dbReference type="SAM" id="MobiDB-lite"/>
    </source>
</evidence>
<dbReference type="PANTHER" id="PTHR45737">
    <property type="entry name" value="VON WILLEBRAND FACTOR A DOMAIN-CONTAINING PROTEIN 5A"/>
    <property type="match status" value="1"/>
</dbReference>
<sequence>MYNKVDDTNIPLKSIDVRAKLINYVADVEVIQNYTNTSAGAIEAIFKFEHFNSSLTNFEVTVNGKNLKGICKEKNEALDDYDDALATGKGAFMVENDKKDGVFRVSIGNLEAGAECVLSMRYVMELDLEDQFLKFVLPITRTRLQTNTNSGISIALDILMPRNITELKSLSHEIADQYRIDGTKATLSFKSKQLEGREFELLIKIENPNDPVHYIEVFSTQKTMEALEKDIPQKESDPELEKFGPQPGHSFFSIPDFPQRSSAFIGFDDPLPPPEQELPKQITEPTIPHAAVISLYPSIQTDDDILSEIIFIVDRSGSMAGSRLNQAKNALQLFLRSLPQNSLFNIVSFGSTFNTLFPKSTKLTEASLATATHYVAQMEANMAGTNILEPIKSVLNQFKQMKDQDPGSYQQYPKQVFCLTDGEVDNTQEVLKFVKNNIDEARIFTFGIGSEASKTLVRGIAKYGRGKEEFVVSGERIEPKVMKQLKRALMPILKNITIDWSGLDHPKYSNLTTNFPPVFDGERILIYGFLSGIKNFNDQKVTITGTTGQQTHTWEIPITKKDLIEGSLVHRLTARQYIQALELTKSNKDKIVELGIEWGLVTKYTSYIAIEERETATISHLQKINVQKEITNARARASDRPMSRMEYHSASQNSADLAEYDDFDAEEYHSIIPTRGFNSFSAALSPRNKSVRQEEAEYQMLRYNREEGMSKREESYQINCIRRVDRVEPPLQDMEAWSEDEEDVLADESPSSLNISREPFLPSPVSFAEEATAIVPAEPLLPPPPVATGVSTPPPVVPGGSPPAKPSAEQSPMASGGLPPPKPSEGSLSPPKPPASAEQLPEASGGSPPSPTARGRSPPKAREGPPPSMAREGPPPPKPSTGPLPMSSLIEAPTRTIQPKSSKIESRSAVPKQTTAMRPTLKKSKEKEEMKYESKSSQMKEEEAPQANFLYDVGDLFESAPKPIPTYSPLENIHGRPLDNFILQQKVDGSFTLNPIFLKHAKMSKTTAEVLDLMPKELLSVEESKRVALWVTAVALRVFERVFDDLKDEWMMIYEKGMKFINVTIKEVQKHHPNYTSLNLLQNAENCF</sequence>
<organism evidence="4">
    <name type="scientific">Arcella intermedia</name>
    <dbReference type="NCBI Taxonomy" id="1963864"/>
    <lineage>
        <taxon>Eukaryota</taxon>
        <taxon>Amoebozoa</taxon>
        <taxon>Tubulinea</taxon>
        <taxon>Elardia</taxon>
        <taxon>Arcellinida</taxon>
        <taxon>Sphaerothecina</taxon>
        <taxon>Arcellidae</taxon>
        <taxon>Arcella</taxon>
    </lineage>
</organism>
<feature type="compositionally biased region" description="Basic and acidic residues" evidence="1">
    <location>
        <begin position="923"/>
        <end position="943"/>
    </location>
</feature>
<dbReference type="InterPro" id="IPR036465">
    <property type="entry name" value="vWFA_dom_sf"/>
</dbReference>
<feature type="compositionally biased region" description="Pro residues" evidence="1">
    <location>
        <begin position="864"/>
        <end position="882"/>
    </location>
</feature>
<dbReference type="Gene3D" id="3.40.50.410">
    <property type="entry name" value="von Willebrand factor, type A domain"/>
    <property type="match status" value="1"/>
</dbReference>
<evidence type="ECO:0008006" key="5">
    <source>
        <dbReference type="Google" id="ProtNLM"/>
    </source>
</evidence>
<dbReference type="PROSITE" id="PS50234">
    <property type="entry name" value="VWFA"/>
    <property type="match status" value="1"/>
</dbReference>
<proteinExistence type="predicted"/>
<dbReference type="PROSITE" id="PS51468">
    <property type="entry name" value="VIT"/>
    <property type="match status" value="1"/>
</dbReference>
<evidence type="ECO:0000259" key="3">
    <source>
        <dbReference type="PROSITE" id="PS51468"/>
    </source>
</evidence>
<accession>A0A6B2KX07</accession>